<dbReference type="OrthoDB" id="9816036at2"/>
<feature type="domain" description="FRG" evidence="1">
    <location>
        <begin position="35"/>
        <end position="146"/>
    </location>
</feature>
<accession>A0A4R7B1G7</accession>
<dbReference type="EMBL" id="SNZP01000014">
    <property type="protein sequence ID" value="TDR73351.1"/>
    <property type="molecule type" value="Genomic_DNA"/>
</dbReference>
<dbReference type="Pfam" id="PF08867">
    <property type="entry name" value="FRG"/>
    <property type="match status" value="1"/>
</dbReference>
<dbReference type="SMART" id="SM00901">
    <property type="entry name" value="FRG"/>
    <property type="match status" value="1"/>
</dbReference>
<dbReference type="InterPro" id="IPR014966">
    <property type="entry name" value="FRG-dom"/>
</dbReference>
<sequence length="289" mass="33430">MDSPQFVVANNSSFASVQVSSWGEFVAVVETHFLDWSEYIYRGQRDAQWPLRSKFDREFVRAQSDPQNSLDAREVVLHRQLERFQRSCVGRRGHAPRNLSHDEWWSLGQHFGLATPLLDWTRSPYIACFFAMQKTGQSKSGQCAVWAFSHIGFREILMNMPKNYEVAEELLPTVELLEPLIDENCRQLNQNGLFTRTPNGEDIEGFIRKHIELRGMSPVLYRIDIPECLREAFLRHLEAMNVHAGSLFPDISGAAELCNRGLERESSDVLWKQQPDFIRRMLNNSSCHE</sequence>
<name>A0A4R7B1G7_9NEIS</name>
<evidence type="ECO:0000259" key="1">
    <source>
        <dbReference type="SMART" id="SM00901"/>
    </source>
</evidence>
<reference evidence="2 3" key="1">
    <citation type="submission" date="2019-03" db="EMBL/GenBank/DDBJ databases">
        <title>Genomic Encyclopedia of Type Strains, Phase III (KMG-III): the genomes of soil and plant-associated and newly described type strains.</title>
        <authorList>
            <person name="Whitman W."/>
        </authorList>
    </citation>
    <scope>NUCLEOTIDE SEQUENCE [LARGE SCALE GENOMIC DNA]</scope>
    <source>
        <strain evidence="2 3">CECT 8976</strain>
    </source>
</reference>
<organism evidence="2 3">
    <name type="scientific">Paludibacterium purpuratum</name>
    <dbReference type="NCBI Taxonomy" id="1144873"/>
    <lineage>
        <taxon>Bacteria</taxon>
        <taxon>Pseudomonadati</taxon>
        <taxon>Pseudomonadota</taxon>
        <taxon>Betaproteobacteria</taxon>
        <taxon>Neisseriales</taxon>
        <taxon>Chromobacteriaceae</taxon>
        <taxon>Paludibacterium</taxon>
    </lineage>
</organism>
<gene>
    <name evidence="2" type="ORF">DFP86_114113</name>
</gene>
<dbReference type="AlphaFoldDB" id="A0A4R7B1G7"/>
<keyword evidence="3" id="KW-1185">Reference proteome</keyword>
<evidence type="ECO:0000313" key="3">
    <source>
        <dbReference type="Proteomes" id="UP000295611"/>
    </source>
</evidence>
<dbReference type="Proteomes" id="UP000295611">
    <property type="component" value="Unassembled WGS sequence"/>
</dbReference>
<proteinExistence type="predicted"/>
<comment type="caution">
    <text evidence="2">The sequence shown here is derived from an EMBL/GenBank/DDBJ whole genome shotgun (WGS) entry which is preliminary data.</text>
</comment>
<protein>
    <submittedName>
        <fullName evidence="2">FRG domain-containing protein</fullName>
    </submittedName>
</protein>
<evidence type="ECO:0000313" key="2">
    <source>
        <dbReference type="EMBL" id="TDR73351.1"/>
    </source>
</evidence>
<dbReference type="RefSeq" id="WP_133683146.1">
    <property type="nucleotide sequence ID" value="NZ_SNZP01000014.1"/>
</dbReference>